<proteinExistence type="predicted"/>
<sequence length="348" mass="35292">MTARSRMRRIALAALAASTLGASLAIAVPATAAPPASPGQSGEHPCTRTLAAGTSTVAVDFDGASYDVLVHVPQAPAAKALPLVLDLHGSNNNGGLQAQVSGLAAVADREGFIVAEPTGDLAFPATLPGGNWAWNVPGVPLTSGVYPGADARDDVAFLRAVVDELDAAGCVDDRRVYATGYSGGGRMASALACEASDLFAAIAPVSGLRAGRPDPADLTRPEAGTCEPANPVAVVTFHGTADFVNPWEGNTADARWGYSTTVAAQTWAGINECAAGPVASAVSPSVTATSWTHCDGHGDVVVYEVAGGGHTWPGAAIDMNGFGLGSMTTEISASEIMWDFFAAHPRRG</sequence>
<feature type="signal peptide" evidence="8">
    <location>
        <begin position="1"/>
        <end position="32"/>
    </location>
</feature>
<comment type="caution">
    <text evidence="9">The sequence shown here is derived from an EMBL/GenBank/DDBJ whole genome shotgun (WGS) entry which is preliminary data.</text>
</comment>
<dbReference type="Pfam" id="PF10503">
    <property type="entry name" value="Esterase_PHB"/>
    <property type="match status" value="1"/>
</dbReference>
<keyword evidence="6" id="KW-0119">Carbohydrate metabolism</keyword>
<keyword evidence="3" id="KW-0858">Xylan degradation</keyword>
<dbReference type="InterPro" id="IPR006311">
    <property type="entry name" value="TAT_signal"/>
</dbReference>
<evidence type="ECO:0000256" key="4">
    <source>
        <dbReference type="ARBA" id="ARBA00022729"/>
    </source>
</evidence>
<dbReference type="InterPro" id="IPR010126">
    <property type="entry name" value="Esterase_phb"/>
</dbReference>
<feature type="chain" id="PRO_5046934688" evidence="8">
    <location>
        <begin position="33"/>
        <end position="348"/>
    </location>
</feature>
<evidence type="ECO:0000256" key="5">
    <source>
        <dbReference type="ARBA" id="ARBA00022801"/>
    </source>
</evidence>
<evidence type="ECO:0000256" key="3">
    <source>
        <dbReference type="ARBA" id="ARBA00022651"/>
    </source>
</evidence>
<evidence type="ECO:0000313" key="10">
    <source>
        <dbReference type="Proteomes" id="UP000598426"/>
    </source>
</evidence>
<keyword evidence="10" id="KW-1185">Reference proteome</keyword>
<dbReference type="InterPro" id="IPR029058">
    <property type="entry name" value="AB_hydrolase_fold"/>
</dbReference>
<dbReference type="RefSeq" id="WP_191171912.1">
    <property type="nucleotide sequence ID" value="NZ_JACXZS010000006.1"/>
</dbReference>
<name>A0ABR8NPA5_9MICO</name>
<dbReference type="Gene3D" id="3.40.50.1820">
    <property type="entry name" value="alpha/beta hydrolase"/>
    <property type="match status" value="1"/>
</dbReference>
<keyword evidence="7" id="KW-0624">Polysaccharide degradation</keyword>
<dbReference type="Proteomes" id="UP000598426">
    <property type="component" value="Unassembled WGS sequence"/>
</dbReference>
<protein>
    <submittedName>
        <fullName evidence="9">Prolyl oligopeptidase family serine peptidase</fullName>
    </submittedName>
</protein>
<evidence type="ECO:0000256" key="8">
    <source>
        <dbReference type="SAM" id="SignalP"/>
    </source>
</evidence>
<accession>A0ABR8NPA5</accession>
<organism evidence="9 10">
    <name type="scientific">Microbacterium helvum</name>
    <dbReference type="NCBI Taxonomy" id="2773713"/>
    <lineage>
        <taxon>Bacteria</taxon>
        <taxon>Bacillati</taxon>
        <taxon>Actinomycetota</taxon>
        <taxon>Actinomycetes</taxon>
        <taxon>Micrococcales</taxon>
        <taxon>Microbacteriaceae</taxon>
        <taxon>Microbacterium</taxon>
    </lineage>
</organism>
<dbReference type="EMBL" id="JACXZS010000006">
    <property type="protein sequence ID" value="MBD3942293.1"/>
    <property type="molecule type" value="Genomic_DNA"/>
</dbReference>
<keyword evidence="4 8" id="KW-0732">Signal</keyword>
<dbReference type="PANTHER" id="PTHR38050:SF2">
    <property type="entry name" value="FERULOYL ESTERASE C-RELATED"/>
    <property type="match status" value="1"/>
</dbReference>
<dbReference type="PANTHER" id="PTHR38050">
    <property type="match status" value="1"/>
</dbReference>
<evidence type="ECO:0000256" key="7">
    <source>
        <dbReference type="ARBA" id="ARBA00023326"/>
    </source>
</evidence>
<evidence type="ECO:0000256" key="1">
    <source>
        <dbReference type="ARBA" id="ARBA00004613"/>
    </source>
</evidence>
<dbReference type="InterPro" id="IPR043595">
    <property type="entry name" value="FaeB/C/D"/>
</dbReference>
<comment type="subcellular location">
    <subcellularLocation>
        <location evidence="1">Secreted</location>
    </subcellularLocation>
</comment>
<evidence type="ECO:0000313" key="9">
    <source>
        <dbReference type="EMBL" id="MBD3942293.1"/>
    </source>
</evidence>
<reference evidence="9 10" key="1">
    <citation type="submission" date="2020-09" db="EMBL/GenBank/DDBJ databases">
        <title>Isolation and identification of active actinomycetes.</title>
        <authorList>
            <person name="Li X."/>
        </authorList>
    </citation>
    <scope>NUCLEOTIDE SEQUENCE [LARGE SCALE GENOMIC DNA]</scope>
    <source>
        <strain evidence="9 10">NEAU-LLC</strain>
    </source>
</reference>
<keyword evidence="5" id="KW-0378">Hydrolase</keyword>
<dbReference type="PROSITE" id="PS51318">
    <property type="entry name" value="TAT"/>
    <property type="match status" value="1"/>
</dbReference>
<keyword evidence="2" id="KW-0964">Secreted</keyword>
<evidence type="ECO:0000256" key="2">
    <source>
        <dbReference type="ARBA" id="ARBA00022525"/>
    </source>
</evidence>
<evidence type="ECO:0000256" key="6">
    <source>
        <dbReference type="ARBA" id="ARBA00023277"/>
    </source>
</evidence>
<gene>
    <name evidence="9" type="ORF">IF188_11350</name>
</gene>
<dbReference type="SUPFAM" id="SSF53474">
    <property type="entry name" value="alpha/beta-Hydrolases"/>
    <property type="match status" value="1"/>
</dbReference>